<dbReference type="Gene3D" id="3.30.300.30">
    <property type="match status" value="1"/>
</dbReference>
<dbReference type="GO" id="GO:0017000">
    <property type="term" value="P:antibiotic biosynthetic process"/>
    <property type="evidence" value="ECO:0007669"/>
    <property type="project" value="UniProtKB-ARBA"/>
</dbReference>
<sequence>GFDIAGLELFLPLLHGARVVLAPRDVVRDPVALVSLVRACGATLMQATPSLWQAMSEAGGVPEGLRVLVGGEALPASLARALAGGGRAVTNLYGPTETTIWSTAAEVTASGDVTIGGPIANTRLYVLDSGLRPVPVGVAGELYIAGAGLARGYHRRSGLSAERFVADPYGAAGTRMYRTGDLVRRTSAGDLEYIGRTDFQVKVRGFRIELGEIENAVLGHPDVGRAAVVVREDAPGDKRIVAYVVHGPDGSPDGDVLRKHVAVSLPEYMVPSAFVTLDALPLTPNGKLDRAALPAPALGALGEGRPPRNELEETLCGLFAELLGVSVVSIDDDFFGLGGHSLLANRLAARVRSELGKEISIRAFFEKPTVAALAESLAQATATTTRPALRRRTGTKENS</sequence>
<comment type="caution">
    <text evidence="6">The sequence shown here is derived from an EMBL/GenBank/DDBJ whole genome shotgun (WGS) entry which is preliminary data.</text>
</comment>
<dbReference type="InterPro" id="IPR020806">
    <property type="entry name" value="PKS_PP-bd"/>
</dbReference>
<keyword evidence="4" id="KW-0597">Phosphoprotein</keyword>
<proteinExistence type="inferred from homology"/>
<dbReference type="FunFam" id="2.30.38.10:FF:000001">
    <property type="entry name" value="Non-ribosomal peptide synthetase PvdI"/>
    <property type="match status" value="1"/>
</dbReference>
<comment type="cofactor">
    <cofactor evidence="1">
        <name>pantetheine 4'-phosphate</name>
        <dbReference type="ChEBI" id="CHEBI:47942"/>
    </cofactor>
</comment>
<comment type="similarity">
    <text evidence="2">Belongs to the ATP-dependent AMP-binding enzyme family.</text>
</comment>
<dbReference type="InterPro" id="IPR009081">
    <property type="entry name" value="PP-bd_ACP"/>
</dbReference>
<feature type="non-terminal residue" evidence="6">
    <location>
        <position position="1"/>
    </location>
</feature>
<dbReference type="EMBL" id="JAAGMP010001573">
    <property type="protein sequence ID" value="NEC23491.1"/>
    <property type="molecule type" value="Genomic_DNA"/>
</dbReference>
<dbReference type="Proteomes" id="UP000469670">
    <property type="component" value="Unassembled WGS sequence"/>
</dbReference>
<dbReference type="Gene3D" id="3.40.50.980">
    <property type="match status" value="1"/>
</dbReference>
<evidence type="ECO:0000313" key="6">
    <source>
        <dbReference type="EMBL" id="NEC23491.1"/>
    </source>
</evidence>
<accession>A0A7K3S7M5</accession>
<organism evidence="6 7">
    <name type="scientific">Streptomyces parvus</name>
    <dbReference type="NCBI Taxonomy" id="66428"/>
    <lineage>
        <taxon>Bacteria</taxon>
        <taxon>Bacillati</taxon>
        <taxon>Actinomycetota</taxon>
        <taxon>Actinomycetes</taxon>
        <taxon>Kitasatosporales</taxon>
        <taxon>Streptomycetaceae</taxon>
        <taxon>Streptomyces</taxon>
    </lineage>
</organism>
<reference evidence="6 7" key="1">
    <citation type="submission" date="2020-01" db="EMBL/GenBank/DDBJ databases">
        <title>Insect and environment-associated Actinomycetes.</title>
        <authorList>
            <person name="Currrie C."/>
            <person name="Chevrette M."/>
            <person name="Carlson C."/>
            <person name="Stubbendieck R."/>
            <person name="Wendt-Pienkowski E."/>
        </authorList>
    </citation>
    <scope>NUCLEOTIDE SEQUENCE [LARGE SCALE GENOMIC DNA]</scope>
    <source>
        <strain evidence="6 7">SID7590</strain>
    </source>
</reference>
<dbReference type="PANTHER" id="PTHR45527:SF1">
    <property type="entry name" value="FATTY ACID SYNTHASE"/>
    <property type="match status" value="1"/>
</dbReference>
<keyword evidence="3" id="KW-0596">Phosphopantetheine</keyword>
<evidence type="ECO:0000256" key="1">
    <source>
        <dbReference type="ARBA" id="ARBA00001957"/>
    </source>
</evidence>
<evidence type="ECO:0000256" key="3">
    <source>
        <dbReference type="ARBA" id="ARBA00022450"/>
    </source>
</evidence>
<gene>
    <name evidence="6" type="ORF">G3I50_35350</name>
</gene>
<dbReference type="SUPFAM" id="SSF47336">
    <property type="entry name" value="ACP-like"/>
    <property type="match status" value="1"/>
</dbReference>
<protein>
    <submittedName>
        <fullName evidence="6">AMP-binding protein</fullName>
    </submittedName>
</protein>
<dbReference type="Pfam" id="PF13193">
    <property type="entry name" value="AMP-binding_C"/>
    <property type="match status" value="1"/>
</dbReference>
<dbReference type="InterPro" id="IPR045851">
    <property type="entry name" value="AMP-bd_C_sf"/>
</dbReference>
<dbReference type="InterPro" id="IPR029058">
    <property type="entry name" value="AB_hydrolase_fold"/>
</dbReference>
<dbReference type="GO" id="GO:0044550">
    <property type="term" value="P:secondary metabolite biosynthetic process"/>
    <property type="evidence" value="ECO:0007669"/>
    <property type="project" value="TreeGrafter"/>
</dbReference>
<dbReference type="FunFam" id="1.10.1200.10:FF:000016">
    <property type="entry name" value="Non-ribosomal peptide synthase"/>
    <property type="match status" value="1"/>
</dbReference>
<dbReference type="GO" id="GO:0005829">
    <property type="term" value="C:cytosol"/>
    <property type="evidence" value="ECO:0007669"/>
    <property type="project" value="TreeGrafter"/>
</dbReference>
<dbReference type="GO" id="GO:0043041">
    <property type="term" value="P:amino acid activation for nonribosomal peptide biosynthetic process"/>
    <property type="evidence" value="ECO:0007669"/>
    <property type="project" value="TreeGrafter"/>
</dbReference>
<dbReference type="InterPro" id="IPR025110">
    <property type="entry name" value="AMP-bd_C"/>
</dbReference>
<dbReference type="PROSITE" id="PS00012">
    <property type="entry name" value="PHOSPHOPANTETHEINE"/>
    <property type="match status" value="1"/>
</dbReference>
<evidence type="ECO:0000259" key="5">
    <source>
        <dbReference type="PROSITE" id="PS50075"/>
    </source>
</evidence>
<evidence type="ECO:0000256" key="2">
    <source>
        <dbReference type="ARBA" id="ARBA00006432"/>
    </source>
</evidence>
<dbReference type="GO" id="GO:0072330">
    <property type="term" value="P:monocarboxylic acid biosynthetic process"/>
    <property type="evidence" value="ECO:0007669"/>
    <property type="project" value="UniProtKB-ARBA"/>
</dbReference>
<evidence type="ECO:0000313" key="7">
    <source>
        <dbReference type="Proteomes" id="UP000469670"/>
    </source>
</evidence>
<evidence type="ECO:0000256" key="4">
    <source>
        <dbReference type="ARBA" id="ARBA00022553"/>
    </source>
</evidence>
<dbReference type="RefSeq" id="WP_164207697.1">
    <property type="nucleotide sequence ID" value="NZ_JAAGMP010001573.1"/>
</dbReference>
<name>A0A7K3S7M5_9ACTN</name>
<dbReference type="SUPFAM" id="SSF56801">
    <property type="entry name" value="Acetyl-CoA synthetase-like"/>
    <property type="match status" value="1"/>
</dbReference>
<dbReference type="SMART" id="SM00823">
    <property type="entry name" value="PKS_PP"/>
    <property type="match status" value="1"/>
</dbReference>
<dbReference type="GO" id="GO:0031177">
    <property type="term" value="F:phosphopantetheine binding"/>
    <property type="evidence" value="ECO:0007669"/>
    <property type="project" value="InterPro"/>
</dbReference>
<dbReference type="InterPro" id="IPR036736">
    <property type="entry name" value="ACP-like_sf"/>
</dbReference>
<dbReference type="Gene3D" id="3.40.50.1820">
    <property type="entry name" value="alpha/beta hydrolase"/>
    <property type="match status" value="1"/>
</dbReference>
<dbReference type="Pfam" id="PF00550">
    <property type="entry name" value="PP-binding"/>
    <property type="match status" value="1"/>
</dbReference>
<dbReference type="FunFam" id="3.30.300.30:FF:000010">
    <property type="entry name" value="Enterobactin synthetase component F"/>
    <property type="match status" value="1"/>
</dbReference>
<dbReference type="InterPro" id="IPR006162">
    <property type="entry name" value="Ppantetheine_attach_site"/>
</dbReference>
<dbReference type="Gene3D" id="2.30.38.10">
    <property type="entry name" value="Luciferase, Domain 3"/>
    <property type="match status" value="1"/>
</dbReference>
<dbReference type="PROSITE" id="PS50075">
    <property type="entry name" value="CARRIER"/>
    <property type="match status" value="1"/>
</dbReference>
<feature type="domain" description="Carrier" evidence="5">
    <location>
        <begin position="306"/>
        <end position="381"/>
    </location>
</feature>
<dbReference type="InterPro" id="IPR000873">
    <property type="entry name" value="AMP-dep_synth/lig_dom"/>
</dbReference>
<dbReference type="AlphaFoldDB" id="A0A7K3S7M5"/>
<dbReference type="PANTHER" id="PTHR45527">
    <property type="entry name" value="NONRIBOSOMAL PEPTIDE SYNTHETASE"/>
    <property type="match status" value="1"/>
</dbReference>
<dbReference type="Pfam" id="PF00501">
    <property type="entry name" value="AMP-binding"/>
    <property type="match status" value="1"/>
</dbReference>